<dbReference type="SUPFAM" id="SSF109604">
    <property type="entry name" value="HD-domain/PDEase-like"/>
    <property type="match status" value="1"/>
</dbReference>
<comment type="caution">
    <text evidence="3">The sequence shown here is derived from an EMBL/GenBank/DDBJ whole genome shotgun (WGS) entry which is preliminary data.</text>
</comment>
<reference evidence="3 4" key="1">
    <citation type="submission" date="2021-01" db="EMBL/GenBank/DDBJ databases">
        <title>Genome sequence of Shewanella schlegeliana JCM 11561.</title>
        <authorList>
            <person name="Zhang H."/>
            <person name="Li C."/>
        </authorList>
    </citation>
    <scope>NUCLEOTIDE SEQUENCE [LARGE SCALE GENOMIC DNA]</scope>
    <source>
        <strain evidence="3 4">JCM 11561</strain>
    </source>
</reference>
<organism evidence="3 4">
    <name type="scientific">Shewanella schlegeliana</name>
    <dbReference type="NCBI Taxonomy" id="190308"/>
    <lineage>
        <taxon>Bacteria</taxon>
        <taxon>Pseudomonadati</taxon>
        <taxon>Pseudomonadota</taxon>
        <taxon>Gammaproteobacteria</taxon>
        <taxon>Alteromonadales</taxon>
        <taxon>Shewanellaceae</taxon>
        <taxon>Shewanella</taxon>
    </lineage>
</organism>
<sequence length="419" mass="47366">MTNSCKVAVGQLQIGNFVRLPIAWKDHPFIFNSFKIKQQTQIELIKNLGLEFVYVRPERSDSQPLSRLEAKQQQSQIIDNNLELLSGELKQQKNKSIEAQQSLRRHLQKTEKHFTRNLAMMRNLTSKLRNRPLDAVNEAKDLIHGVCNQLLTDDKLVLHLMADAKSNEGIYYHSLNVAVLSMLIAKELGWSRKEIELVGMGALFHDIGKIKIPTQLLRKTTAFTHAEQIYFNQHPAMAAELLTLADNFPAEALPIILNHHEFLDGSGTPKGLQEPDLDKLSQLVCAINTYDNLCHSDRNKKARTPYSALGYLYKNYQTQLNQQMVNRLVKMLGVYPPGSVVELSSGQFAMVMSVNLSQLLLPRVLVYDPTVPKEQAPIVDLANEGLSIVRCLPVAALPDKVLKYLNPREKISYFFGAET</sequence>
<dbReference type="InterPro" id="IPR037522">
    <property type="entry name" value="HD_GYP_dom"/>
</dbReference>
<dbReference type="InterPro" id="IPR006675">
    <property type="entry name" value="HDIG_dom"/>
</dbReference>
<evidence type="ECO:0000313" key="4">
    <source>
        <dbReference type="Proteomes" id="UP000604898"/>
    </source>
</evidence>
<evidence type="ECO:0000256" key="1">
    <source>
        <dbReference type="SAM" id="Coils"/>
    </source>
</evidence>
<evidence type="ECO:0000313" key="3">
    <source>
        <dbReference type="EMBL" id="MBL4915191.1"/>
    </source>
</evidence>
<dbReference type="Pfam" id="PF11871">
    <property type="entry name" value="DUF3391"/>
    <property type="match status" value="1"/>
</dbReference>
<proteinExistence type="predicted"/>
<dbReference type="Proteomes" id="UP000604898">
    <property type="component" value="Unassembled WGS sequence"/>
</dbReference>
<dbReference type="SMART" id="SM00471">
    <property type="entry name" value="HDc"/>
    <property type="match status" value="1"/>
</dbReference>
<dbReference type="Pfam" id="PF13487">
    <property type="entry name" value="HD_5"/>
    <property type="match status" value="1"/>
</dbReference>
<keyword evidence="4" id="KW-1185">Reference proteome</keyword>
<dbReference type="InterPro" id="IPR021812">
    <property type="entry name" value="DUF3391"/>
</dbReference>
<keyword evidence="1" id="KW-0175">Coiled coil</keyword>
<dbReference type="RefSeq" id="WP_202723451.1">
    <property type="nucleotide sequence ID" value="NZ_BPEX01000010.1"/>
</dbReference>
<feature type="domain" description="HD-GYP" evidence="2">
    <location>
        <begin position="148"/>
        <end position="344"/>
    </location>
</feature>
<gene>
    <name evidence="3" type="ORF">JMA39_19010</name>
</gene>
<accession>A0ABS1T313</accession>
<dbReference type="InterPro" id="IPR003607">
    <property type="entry name" value="HD/PDEase_dom"/>
</dbReference>
<dbReference type="PROSITE" id="PS51832">
    <property type="entry name" value="HD_GYP"/>
    <property type="match status" value="1"/>
</dbReference>
<feature type="coiled-coil region" evidence="1">
    <location>
        <begin position="82"/>
        <end position="109"/>
    </location>
</feature>
<dbReference type="PANTHER" id="PTHR43155">
    <property type="entry name" value="CYCLIC DI-GMP PHOSPHODIESTERASE PA4108-RELATED"/>
    <property type="match status" value="1"/>
</dbReference>
<dbReference type="PANTHER" id="PTHR43155:SF2">
    <property type="entry name" value="CYCLIC DI-GMP PHOSPHODIESTERASE PA4108"/>
    <property type="match status" value="1"/>
</dbReference>
<dbReference type="NCBIfam" id="TIGR00277">
    <property type="entry name" value="HDIG"/>
    <property type="match status" value="1"/>
</dbReference>
<dbReference type="CDD" id="cd00077">
    <property type="entry name" value="HDc"/>
    <property type="match status" value="1"/>
</dbReference>
<protein>
    <submittedName>
        <fullName evidence="3">DUF3391 domain-containing protein</fullName>
    </submittedName>
</protein>
<name>A0ABS1T313_9GAMM</name>
<dbReference type="EMBL" id="JAESVD010000013">
    <property type="protein sequence ID" value="MBL4915191.1"/>
    <property type="molecule type" value="Genomic_DNA"/>
</dbReference>
<dbReference type="Gene3D" id="1.10.3210.10">
    <property type="entry name" value="Hypothetical protein af1432"/>
    <property type="match status" value="1"/>
</dbReference>
<evidence type="ECO:0000259" key="2">
    <source>
        <dbReference type="PROSITE" id="PS51832"/>
    </source>
</evidence>